<keyword evidence="16" id="KW-1185">Reference proteome</keyword>
<dbReference type="GO" id="GO:0005506">
    <property type="term" value="F:iron ion binding"/>
    <property type="evidence" value="ECO:0007669"/>
    <property type="project" value="UniProtKB-UniRule"/>
</dbReference>
<dbReference type="PANTHER" id="PTHR13096:SF8">
    <property type="entry name" value="RIBOSOMAL OXYGENASE 1"/>
    <property type="match status" value="1"/>
</dbReference>
<evidence type="ECO:0000256" key="1">
    <source>
        <dbReference type="ARBA" id="ARBA00004123"/>
    </source>
</evidence>
<dbReference type="SUPFAM" id="SSF51197">
    <property type="entry name" value="Clavaminate synthase-like"/>
    <property type="match status" value="1"/>
</dbReference>
<keyword evidence="5" id="KW-0156">Chromatin regulator</keyword>
<evidence type="ECO:0000313" key="15">
    <source>
        <dbReference type="Ensembl" id="ENSEBUP00000015351.1"/>
    </source>
</evidence>
<sequence>MASAASPTARDPLTKKSAFAVKQNKQKPKKNSRPEVNRQQQATRASDTVMVSQLSDQCLPARGVLKMKKARGVLKMKNGLALKRTSLLRRNTQGRPAKKSKWIVQERTSSIMSVDGNRNQILLKSPDLLTFINSLDEIANSRERAAKLFEWLIAPMDPDVFFSNLWEKKPLLLRRHNPDYYRGLFSMEEFDRILHEEDIQYGMNIDVTSFSEDKRETHNGSGRAYPSVLWDFFQNGCSLRMLNPQSYSATLWKLLSLLQEHFGSMAGANVYVTPAGTQGFAPHYDDIEAFVLQIEGKKFWRVYDQQSEDVRLPRFSSHNFSQEELNRQPILEKVLEPGDVLYFPRGFVHQANCLPSTHSLHITISTFQRNTYGDLLEKLLPQMLQSAIEQDVELRRGLPRDLLHFMGVEHIEKMNGCTVCMDCRHTGKTAKCTEYRNQ</sequence>
<evidence type="ECO:0000256" key="4">
    <source>
        <dbReference type="ARBA" id="ARBA00022723"/>
    </source>
</evidence>
<evidence type="ECO:0000256" key="7">
    <source>
        <dbReference type="ARBA" id="ARBA00023002"/>
    </source>
</evidence>
<evidence type="ECO:0000256" key="10">
    <source>
        <dbReference type="ARBA" id="ARBA00023163"/>
    </source>
</evidence>
<dbReference type="GeneTree" id="ENSGT00390000000083"/>
<accession>A0A8C4QH03</accession>
<proteinExistence type="inferred from homology"/>
<feature type="region of interest" description="Disordered" evidence="13">
    <location>
        <begin position="1"/>
        <end position="49"/>
    </location>
</feature>
<dbReference type="GO" id="GO:0005730">
    <property type="term" value="C:nucleolus"/>
    <property type="evidence" value="ECO:0007669"/>
    <property type="project" value="TreeGrafter"/>
</dbReference>
<keyword evidence="6 12" id="KW-0223">Dioxygenase</keyword>
<dbReference type="InterPro" id="IPR039994">
    <property type="entry name" value="NO66-like"/>
</dbReference>
<dbReference type="Pfam" id="PF08007">
    <property type="entry name" value="JmjC_2"/>
    <property type="match status" value="1"/>
</dbReference>
<keyword evidence="10 12" id="KW-0804">Transcription</keyword>
<comment type="cofactor">
    <cofactor evidence="12">
        <name>Fe(2+)</name>
        <dbReference type="ChEBI" id="CHEBI:29033"/>
    </cofactor>
    <text evidence="12">Binds 1 Fe(2+) ion per subunit.</text>
</comment>
<dbReference type="GO" id="GO:0051864">
    <property type="term" value="F:histone H3K36 demethylase activity"/>
    <property type="evidence" value="ECO:0007669"/>
    <property type="project" value="TreeGrafter"/>
</dbReference>
<name>A0A8C4QH03_EPTBU</name>
<keyword evidence="4 12" id="KW-0479">Metal-binding</keyword>
<protein>
    <recommendedName>
        <fullName evidence="12">Bifunctional lysine-specific demethylase and histidyl-hydroxylase</fullName>
        <ecNumber evidence="12">1.14.11.-</ecNumber>
    </recommendedName>
</protein>
<comment type="similarity">
    <text evidence="2">Belongs to the ROX family. NO66 subfamily.</text>
</comment>
<keyword evidence="8 12" id="KW-0408">Iron</keyword>
<evidence type="ECO:0000256" key="2">
    <source>
        <dbReference type="ARBA" id="ARBA00010309"/>
    </source>
</evidence>
<dbReference type="InterPro" id="IPR003347">
    <property type="entry name" value="JmjC_dom"/>
</dbReference>
<evidence type="ECO:0000256" key="11">
    <source>
        <dbReference type="ARBA" id="ARBA00023242"/>
    </source>
</evidence>
<dbReference type="Gene3D" id="2.60.120.650">
    <property type="entry name" value="Cupin"/>
    <property type="match status" value="1"/>
</dbReference>
<evidence type="ECO:0000313" key="16">
    <source>
        <dbReference type="Proteomes" id="UP000694388"/>
    </source>
</evidence>
<dbReference type="Proteomes" id="UP000694388">
    <property type="component" value="Unplaced"/>
</dbReference>
<dbReference type="FunFam" id="2.60.120.650:FF:000013">
    <property type="entry name" value="Ribosomal oxygenase 1"/>
    <property type="match status" value="1"/>
</dbReference>
<dbReference type="EC" id="1.14.11.-" evidence="12"/>
<dbReference type="GO" id="GO:0032453">
    <property type="term" value="F:histone H3K4 demethylase activity"/>
    <property type="evidence" value="ECO:0007669"/>
    <property type="project" value="TreeGrafter"/>
</dbReference>
<organism evidence="15 16">
    <name type="scientific">Eptatretus burgeri</name>
    <name type="common">Inshore hagfish</name>
    <dbReference type="NCBI Taxonomy" id="7764"/>
    <lineage>
        <taxon>Eukaryota</taxon>
        <taxon>Metazoa</taxon>
        <taxon>Chordata</taxon>
        <taxon>Craniata</taxon>
        <taxon>Vertebrata</taxon>
        <taxon>Cyclostomata</taxon>
        <taxon>Myxini</taxon>
        <taxon>Myxiniformes</taxon>
        <taxon>Myxinidae</taxon>
        <taxon>Eptatretinae</taxon>
        <taxon>Eptatretus</taxon>
    </lineage>
</organism>
<keyword evidence="9 12" id="KW-0805">Transcription regulation</keyword>
<dbReference type="Gene3D" id="1.10.10.1500">
    <property type="entry name" value="JmjC domain-containing ribosomal oxygenase (ROX), dimer domain"/>
    <property type="match status" value="1"/>
</dbReference>
<keyword evidence="3" id="KW-0678">Repressor</keyword>
<evidence type="ECO:0000256" key="3">
    <source>
        <dbReference type="ARBA" id="ARBA00022491"/>
    </source>
</evidence>
<dbReference type="Ensembl" id="ENSEBUT00000015927.1">
    <property type="protein sequence ID" value="ENSEBUP00000015351.1"/>
    <property type="gene ID" value="ENSEBUG00000009680.1"/>
</dbReference>
<evidence type="ECO:0000256" key="12">
    <source>
        <dbReference type="RuleBase" id="RU366061"/>
    </source>
</evidence>
<dbReference type="PANTHER" id="PTHR13096">
    <property type="entry name" value="MINA53 MYC INDUCED NUCLEAR ANTIGEN"/>
    <property type="match status" value="1"/>
</dbReference>
<evidence type="ECO:0000259" key="14">
    <source>
        <dbReference type="PROSITE" id="PS51184"/>
    </source>
</evidence>
<reference evidence="15" key="1">
    <citation type="submission" date="2025-05" db="UniProtKB">
        <authorList>
            <consortium name="Ensembl"/>
        </authorList>
    </citation>
    <scope>IDENTIFICATION</scope>
</reference>
<dbReference type="AlphaFoldDB" id="A0A8C4QH03"/>
<comment type="function">
    <text evidence="12">Oxygenase that can act as both a histone lysine demethylase and a ribosomal histidine hydroxylase.</text>
</comment>
<feature type="compositionally biased region" description="Polar residues" evidence="13">
    <location>
        <begin position="37"/>
        <end position="49"/>
    </location>
</feature>
<evidence type="ECO:0000256" key="8">
    <source>
        <dbReference type="ARBA" id="ARBA00023004"/>
    </source>
</evidence>
<evidence type="ECO:0000256" key="9">
    <source>
        <dbReference type="ARBA" id="ARBA00023015"/>
    </source>
</evidence>
<evidence type="ECO:0000256" key="5">
    <source>
        <dbReference type="ARBA" id="ARBA00022853"/>
    </source>
</evidence>
<comment type="subcellular location">
    <subcellularLocation>
        <location evidence="1 12">Nucleus</location>
    </subcellularLocation>
</comment>
<keyword evidence="11 12" id="KW-0539">Nucleus</keyword>
<dbReference type="PROSITE" id="PS51184">
    <property type="entry name" value="JMJC"/>
    <property type="match status" value="1"/>
</dbReference>
<dbReference type="Ensembl" id="ENSEBUT00000015942.1">
    <property type="protein sequence ID" value="ENSEBUP00000015366.1"/>
    <property type="gene ID" value="ENSEBUG00000009680.1"/>
</dbReference>
<keyword evidence="7 12" id="KW-0560">Oxidoreductase</keyword>
<feature type="domain" description="JmjC" evidence="14">
    <location>
        <begin position="237"/>
        <end position="383"/>
    </location>
</feature>
<evidence type="ECO:0000256" key="6">
    <source>
        <dbReference type="ARBA" id="ARBA00022964"/>
    </source>
</evidence>
<evidence type="ECO:0000256" key="13">
    <source>
        <dbReference type="SAM" id="MobiDB-lite"/>
    </source>
</evidence>